<organism evidence="1 2">
    <name type="scientific">Peptoniphilus porci</name>
    <dbReference type="NCBI Taxonomy" id="2652280"/>
    <lineage>
        <taxon>Bacteria</taxon>
        <taxon>Bacillati</taxon>
        <taxon>Bacillota</taxon>
        <taxon>Tissierellia</taxon>
        <taxon>Tissierellales</taxon>
        <taxon>Peptoniphilaceae</taxon>
        <taxon>Peptoniphilus</taxon>
    </lineage>
</organism>
<dbReference type="SUPFAM" id="SSF50037">
    <property type="entry name" value="C-terminal domain of transcriptional repressors"/>
    <property type="match status" value="1"/>
</dbReference>
<reference evidence="1 2" key="1">
    <citation type="journal article" date="2016" name="Appl. Environ. Microbiol.">
        <title>Function and Phylogeny of Bacterial Butyryl Coenzyme A:Acetate Transferases and Their Diversity in the Proximal Colon of Swine.</title>
        <authorList>
            <person name="Trachsel J."/>
            <person name="Bayles D.O."/>
            <person name="Looft T."/>
            <person name="Levine U.Y."/>
            <person name="Allen H.K."/>
        </authorList>
    </citation>
    <scope>NUCLEOTIDE SEQUENCE [LARGE SCALE GENOMIC DNA]</scope>
    <source>
        <strain evidence="1 2">35-6-1</strain>
    </source>
</reference>
<dbReference type="AlphaFoldDB" id="A0A1U7LZF0"/>
<proteinExistence type="predicted"/>
<dbReference type="RefSeq" id="WP_075659445.1">
    <property type="nucleotide sequence ID" value="NZ_JABDSR010000008.1"/>
</dbReference>
<dbReference type="InterPro" id="IPR007167">
    <property type="entry name" value="Fe-transptr_FeoA-like"/>
</dbReference>
<comment type="caution">
    <text evidence="1">The sequence shown here is derived from an EMBL/GenBank/DDBJ whole genome shotgun (WGS) entry which is preliminary data.</text>
</comment>
<dbReference type="Proteomes" id="UP000187166">
    <property type="component" value="Unassembled WGS sequence"/>
</dbReference>
<keyword evidence="2" id="KW-1185">Reference proteome</keyword>
<dbReference type="InterPro" id="IPR008988">
    <property type="entry name" value="Transcriptional_repressor_C"/>
</dbReference>
<dbReference type="SMART" id="SM00899">
    <property type="entry name" value="FeoA"/>
    <property type="match status" value="1"/>
</dbReference>
<dbReference type="eggNOG" id="COG1918">
    <property type="taxonomic scope" value="Bacteria"/>
</dbReference>
<accession>A0A848RIV3</accession>
<dbReference type="EMBL" id="MJIH01000001">
    <property type="protein sequence ID" value="OLR64802.1"/>
    <property type="molecule type" value="Genomic_DNA"/>
</dbReference>
<evidence type="ECO:0000313" key="1">
    <source>
        <dbReference type="EMBL" id="OLR64802.1"/>
    </source>
</evidence>
<dbReference type="InterPro" id="IPR052713">
    <property type="entry name" value="FeoA"/>
</dbReference>
<accession>A0A1U7LZF0</accession>
<dbReference type="InterPro" id="IPR038157">
    <property type="entry name" value="FeoA_core_dom"/>
</dbReference>
<dbReference type="GO" id="GO:0046914">
    <property type="term" value="F:transition metal ion binding"/>
    <property type="evidence" value="ECO:0007669"/>
    <property type="project" value="InterPro"/>
</dbReference>
<gene>
    <name evidence="1" type="ORF">BIV18_04335</name>
</gene>
<sequence length="80" mass="9230">MQTLKDAVVGRYYIVKKINGSGPLKRRIMDMGITKNSKIYIRKVAPLGDPVQINIRNYELSIRRADAELILIEEIEKEEI</sequence>
<dbReference type="PANTHER" id="PTHR42954:SF2">
    <property type="entry name" value="FE(2+) TRANSPORT PROTEIN A"/>
    <property type="match status" value="1"/>
</dbReference>
<name>A0A1U7LZF0_9FIRM</name>
<dbReference type="Pfam" id="PF04023">
    <property type="entry name" value="FeoA"/>
    <property type="match status" value="1"/>
</dbReference>
<protein>
    <submittedName>
        <fullName evidence="1">Uncharacterized protein</fullName>
    </submittedName>
</protein>
<dbReference type="PANTHER" id="PTHR42954">
    <property type="entry name" value="FE(2+) TRANSPORT PROTEIN A"/>
    <property type="match status" value="1"/>
</dbReference>
<dbReference type="STRING" id="1465756.BIV18_04335"/>
<dbReference type="Gene3D" id="2.30.30.90">
    <property type="match status" value="1"/>
</dbReference>
<evidence type="ECO:0000313" key="2">
    <source>
        <dbReference type="Proteomes" id="UP000187166"/>
    </source>
</evidence>